<dbReference type="InterPro" id="IPR004919">
    <property type="entry name" value="GmrSD_N"/>
</dbReference>
<dbReference type="PANTHER" id="PTHR35149">
    <property type="entry name" value="SLL5132 PROTEIN"/>
    <property type="match status" value="1"/>
</dbReference>
<organism evidence="3 4">
    <name type="scientific">Oerskovia merdavium</name>
    <dbReference type="NCBI Taxonomy" id="2762227"/>
    <lineage>
        <taxon>Bacteria</taxon>
        <taxon>Bacillati</taxon>
        <taxon>Actinomycetota</taxon>
        <taxon>Actinomycetes</taxon>
        <taxon>Micrococcales</taxon>
        <taxon>Cellulomonadaceae</taxon>
        <taxon>Oerskovia</taxon>
    </lineage>
</organism>
<name>A0ABR8TUM4_9CELL</name>
<evidence type="ECO:0000313" key="4">
    <source>
        <dbReference type="Proteomes" id="UP000655570"/>
    </source>
</evidence>
<dbReference type="Pfam" id="PF03235">
    <property type="entry name" value="GmrSD_N"/>
    <property type="match status" value="1"/>
</dbReference>
<dbReference type="RefSeq" id="WP_191800501.1">
    <property type="nucleotide sequence ID" value="NZ_JACSQF010000001.1"/>
</dbReference>
<feature type="domain" description="GmrSD restriction endonucleases C-terminal" evidence="2">
    <location>
        <begin position="432"/>
        <end position="572"/>
    </location>
</feature>
<dbReference type="Pfam" id="PF07510">
    <property type="entry name" value="GmrSD_C"/>
    <property type="match status" value="1"/>
</dbReference>
<feature type="domain" description="GmrSD restriction endonucleases N-terminal" evidence="1">
    <location>
        <begin position="15"/>
        <end position="238"/>
    </location>
</feature>
<comment type="caution">
    <text evidence="3">The sequence shown here is derived from an EMBL/GenBank/DDBJ whole genome shotgun (WGS) entry which is preliminary data.</text>
</comment>
<reference evidence="3 4" key="1">
    <citation type="submission" date="2020-08" db="EMBL/GenBank/DDBJ databases">
        <title>A Genomic Blueprint of the Chicken Gut Microbiome.</title>
        <authorList>
            <person name="Gilroy R."/>
            <person name="Ravi A."/>
            <person name="Getino M."/>
            <person name="Pursley I."/>
            <person name="Horton D.L."/>
            <person name="Alikhan N.-F."/>
            <person name="Baker D."/>
            <person name="Gharbi K."/>
            <person name="Hall N."/>
            <person name="Watson M."/>
            <person name="Adriaenssens E.M."/>
            <person name="Foster-Nyarko E."/>
            <person name="Jarju S."/>
            <person name="Secka A."/>
            <person name="Antonio M."/>
            <person name="Oren A."/>
            <person name="Chaudhuri R."/>
            <person name="La Ragione R.M."/>
            <person name="Hildebrand F."/>
            <person name="Pallen M.J."/>
        </authorList>
    </citation>
    <scope>NUCLEOTIDE SEQUENCE [LARGE SCALE GENOMIC DNA]</scope>
    <source>
        <strain evidence="3 4">Sa2CUA9</strain>
    </source>
</reference>
<gene>
    <name evidence="3" type="ORF">H9641_01960</name>
</gene>
<sequence length="695" mass="78769">MEAHPRELKAVFRGDVRLTVPLFQRSYVWSVADQWLPLWQDVQTTERRFARGDYSPHFLGAVVLQHKPGGLGSLEVREIIDGQQRLTTLQLFVAAVRDVAASSGNDPRLTRRLSKLVENDPDLVRDEDEQFRLWPTNRDRDSYAAALRGEHKETAYSASLPRTVQAYAWFREHVYAWSTSEPGHVDAALARLADVITDGLQVVVIDLTSTDDAQVIFETLNARGTPLLAADLIKNLLFRTLEAGQRPVESLYQKLWSPLEDRHWEGELRQGRLVRPQLDVFMNYFLITFLQQEVLSHDLFSSVRKDVRADAERAEQMLESINRYSEVYLEVEACTAGTAHEQTALRRLRIADSQTVTPLLLWLFENVTGREREQAIAALESFVVRRAICGWSTANYNRIFLEILRRLGAGEGPVDEVVRQHLAGLTSGSGLWPTDKNVVDELAGRQVYLRLRRDQLRLLLEAIESHVSSTRTEPMAVRKLSIEHLMPQAWEKHWELPEGLSEDDAQRLMEERDRLLHTLGNLTLVTGVLNSTMSNAEWSSKREHLLEFSALTMNRRLPLRWDIDEIVERTTTYALLVCDIWPRTDRLDSTDDIQVAVERATADELSVAGISAERRDDRTSSRGDIAAHIEFVFGDVTPGTFLTISEISKISTPAYPVKSPSPGALSARLFPQGRETTVAGVRPDMQRGVRGATKL</sequence>
<evidence type="ECO:0000313" key="3">
    <source>
        <dbReference type="EMBL" id="MBD7979486.1"/>
    </source>
</evidence>
<dbReference type="InterPro" id="IPR011089">
    <property type="entry name" value="GmrSD_C"/>
</dbReference>
<proteinExistence type="predicted"/>
<dbReference type="Proteomes" id="UP000655570">
    <property type="component" value="Unassembled WGS sequence"/>
</dbReference>
<dbReference type="PANTHER" id="PTHR35149:SF2">
    <property type="entry name" value="DUF262 DOMAIN-CONTAINING PROTEIN"/>
    <property type="match status" value="1"/>
</dbReference>
<keyword evidence="4" id="KW-1185">Reference proteome</keyword>
<evidence type="ECO:0000259" key="1">
    <source>
        <dbReference type="Pfam" id="PF03235"/>
    </source>
</evidence>
<accession>A0ABR8TUM4</accession>
<evidence type="ECO:0000259" key="2">
    <source>
        <dbReference type="Pfam" id="PF07510"/>
    </source>
</evidence>
<protein>
    <submittedName>
        <fullName evidence="3">DUF262 domain-containing protein</fullName>
    </submittedName>
</protein>
<dbReference type="EMBL" id="JACSQF010000001">
    <property type="protein sequence ID" value="MBD7979486.1"/>
    <property type="molecule type" value="Genomic_DNA"/>
</dbReference>